<name>A0A3M7RZZ2_BRAPC</name>
<evidence type="ECO:0000313" key="1">
    <source>
        <dbReference type="EMBL" id="RNA28907.1"/>
    </source>
</evidence>
<dbReference type="AlphaFoldDB" id="A0A3M7RZZ2"/>
<sequence>MEIQQGPRRPESAGEGFEEKIDYFSLQNNFDSNLIQSDILKCLNSLLKSNFKHKKALLNTFFYQQIEIQVIDQLTSDLFFKQTSFSPFSKAFNILYPKSNMERNKLIEHRITESWFYHMFLQFLQNEMKLNLEKFESPVI</sequence>
<reference evidence="1 2" key="1">
    <citation type="journal article" date="2018" name="Sci. Rep.">
        <title>Genomic signatures of local adaptation to the degree of environmental predictability in rotifers.</title>
        <authorList>
            <person name="Franch-Gras L."/>
            <person name="Hahn C."/>
            <person name="Garcia-Roger E.M."/>
            <person name="Carmona M.J."/>
            <person name="Serra M."/>
            <person name="Gomez A."/>
        </authorList>
    </citation>
    <scope>NUCLEOTIDE SEQUENCE [LARGE SCALE GENOMIC DNA]</scope>
    <source>
        <strain evidence="1">HYR1</strain>
    </source>
</reference>
<organism evidence="1 2">
    <name type="scientific">Brachionus plicatilis</name>
    <name type="common">Marine rotifer</name>
    <name type="synonym">Brachionus muelleri</name>
    <dbReference type="NCBI Taxonomy" id="10195"/>
    <lineage>
        <taxon>Eukaryota</taxon>
        <taxon>Metazoa</taxon>
        <taxon>Spiralia</taxon>
        <taxon>Gnathifera</taxon>
        <taxon>Rotifera</taxon>
        <taxon>Eurotatoria</taxon>
        <taxon>Monogononta</taxon>
        <taxon>Pseudotrocha</taxon>
        <taxon>Ploima</taxon>
        <taxon>Brachionidae</taxon>
        <taxon>Brachionus</taxon>
    </lineage>
</organism>
<comment type="caution">
    <text evidence="1">The sequence shown here is derived from an EMBL/GenBank/DDBJ whole genome shotgun (WGS) entry which is preliminary data.</text>
</comment>
<accession>A0A3M7RZZ2</accession>
<dbReference type="Proteomes" id="UP000276133">
    <property type="component" value="Unassembled WGS sequence"/>
</dbReference>
<proteinExistence type="predicted"/>
<gene>
    <name evidence="1" type="ORF">BpHYR1_004338</name>
</gene>
<keyword evidence="2" id="KW-1185">Reference proteome</keyword>
<protein>
    <submittedName>
        <fullName evidence="1">Uncharacterized protein</fullName>
    </submittedName>
</protein>
<evidence type="ECO:0000313" key="2">
    <source>
        <dbReference type="Proteomes" id="UP000276133"/>
    </source>
</evidence>
<dbReference type="EMBL" id="REGN01002318">
    <property type="protein sequence ID" value="RNA28907.1"/>
    <property type="molecule type" value="Genomic_DNA"/>
</dbReference>